<keyword evidence="1" id="KW-0472">Membrane</keyword>
<evidence type="ECO:0000313" key="3">
    <source>
        <dbReference type="Proteomes" id="UP000504935"/>
    </source>
</evidence>
<evidence type="ECO:0000313" key="2">
    <source>
        <dbReference type="EMBL" id="BAQ94320.1"/>
    </source>
</evidence>
<dbReference type="RefSeq" id="YP_009777862.1">
    <property type="nucleotide sequence ID" value="NC_047705.1"/>
</dbReference>
<organism evidence="2 3">
    <name type="scientific">uncultured phage MedDCM-OCT-S46-C10</name>
    <dbReference type="NCBI Taxonomy" id="2741074"/>
    <lineage>
        <taxon>Viruses</taxon>
        <taxon>Duplodnaviria</taxon>
        <taxon>Heunggongvirae</taxon>
        <taxon>Uroviricota</taxon>
        <taxon>Caudoviricetes</taxon>
        <taxon>Autographivirales</taxon>
        <taxon>Foussvirus</taxon>
        <taxon>Foussvirus S46C10</taxon>
    </lineage>
</organism>
<keyword evidence="1" id="KW-1133">Transmembrane helix</keyword>
<keyword evidence="3" id="KW-1185">Reference proteome</keyword>
<feature type="transmembrane region" description="Helical" evidence="1">
    <location>
        <begin position="29"/>
        <end position="51"/>
    </location>
</feature>
<proteinExistence type="predicted"/>
<dbReference type="GeneID" id="55412438"/>
<keyword evidence="1" id="KW-0812">Transmembrane</keyword>
<sequence length="57" mass="6701">MTDESIFDGFDKPRKKRRKNFKSPKTLGLLWHVYHTVLAVELGLIVIIEFIELMRGI</sequence>
<reference evidence="2 3" key="1">
    <citation type="journal article" date="2013" name="PLoS Genet.">
        <title>Expanding the Marine Virosphere Using Metagenomics.</title>
        <authorList>
            <person name="Mizuno C.M."/>
            <person name="Rodriguez-Valera F."/>
            <person name="Kimes N.E."/>
            <person name="Ghai R."/>
        </authorList>
    </citation>
    <scope>NUCLEOTIDE SEQUENCE [LARGE SCALE GENOMIC DNA]</scope>
    <source>
        <strain evidence="2">UvMED-CGR-U-MedDCM-OCT-S46-C10</strain>
    </source>
</reference>
<name>A0A6S4PAP9_9CAUD</name>
<evidence type="ECO:0000256" key="1">
    <source>
        <dbReference type="SAM" id="Phobius"/>
    </source>
</evidence>
<accession>A0A6S4PAP9</accession>
<protein>
    <submittedName>
        <fullName evidence="2">Uncharacterized protein</fullName>
    </submittedName>
</protein>
<dbReference type="Proteomes" id="UP000504935">
    <property type="component" value="Segment"/>
</dbReference>
<dbReference type="KEGG" id="vg:55412438"/>
<dbReference type="EMBL" id="AP013545">
    <property type="protein sequence ID" value="BAQ94320.1"/>
    <property type="molecule type" value="Genomic_DNA"/>
</dbReference>